<dbReference type="SUPFAM" id="SSF54695">
    <property type="entry name" value="POZ domain"/>
    <property type="match status" value="1"/>
</dbReference>
<dbReference type="PANTHER" id="PTHR24412">
    <property type="entry name" value="KELCH PROTEIN"/>
    <property type="match status" value="1"/>
</dbReference>
<evidence type="ECO:0000256" key="4">
    <source>
        <dbReference type="SAM" id="MobiDB-lite"/>
    </source>
</evidence>
<dbReference type="PROSITE" id="PS50097">
    <property type="entry name" value="BTB"/>
    <property type="match status" value="1"/>
</dbReference>
<dbReference type="InterPro" id="IPR015915">
    <property type="entry name" value="Kelch-typ_b-propeller"/>
</dbReference>
<dbReference type="GeneID" id="106671156"/>
<evidence type="ECO:0000313" key="6">
    <source>
        <dbReference type="EnsemblMetazoa" id="XP_014257518.1"/>
    </source>
</evidence>
<keyword evidence="7" id="KW-1185">Reference proteome</keyword>
<dbReference type="PRINTS" id="PR00501">
    <property type="entry name" value="KELCHREPEAT"/>
</dbReference>
<dbReference type="Pfam" id="PF00651">
    <property type="entry name" value="BTB"/>
    <property type="match status" value="1"/>
</dbReference>
<keyword evidence="2" id="KW-0677">Repeat</keyword>
<keyword evidence="1" id="KW-0880">Kelch repeat</keyword>
<dbReference type="Pfam" id="PF01344">
    <property type="entry name" value="Kelch_1"/>
    <property type="match status" value="5"/>
</dbReference>
<feature type="domain" description="BTB" evidence="5">
    <location>
        <begin position="50"/>
        <end position="116"/>
    </location>
</feature>
<dbReference type="InterPro" id="IPR011705">
    <property type="entry name" value="BACK"/>
</dbReference>
<protein>
    <recommendedName>
        <fullName evidence="5">BTB domain-containing protein</fullName>
    </recommendedName>
</protein>
<dbReference type="Pfam" id="PF07707">
    <property type="entry name" value="BACK"/>
    <property type="match status" value="1"/>
</dbReference>
<dbReference type="InterPro" id="IPR006652">
    <property type="entry name" value="Kelch_1"/>
</dbReference>
<dbReference type="InterPro" id="IPR011333">
    <property type="entry name" value="SKP1/BTB/POZ_sf"/>
</dbReference>
<sequence>MKVLREHWRRPRPRVARRNPKGGSCCCHKSYGLRSFPKIWTDLRKTDRFCDGVIESSDGKIYRVHRVIMVAASEYFRAVFTSPLAPLGSNARLPFPSDIVDCIVDFCYTGHCHINCDNIERLLPAADQIGVMGIISDCANQQIAVSNCWGIHSFSRTYFMHQVAHEAREFMIFNFVEFYNYSPEFPKMPVDDVVLLLSDDCLNVRNEECVFYAIHRWIMIDKNEREQHTTKLFQSARLGLVSPSFFSEIILSAPYIDKVDHLFLKQLSLEIAEREKSMGSSELSITPLTKPRIPYEVLFAIGGWSAGAPTNCIETYDIRADRWFLAKQFDNTPRSYHGLVSVDNLLYVIGGFDGSNHFNTVRCHNPVTKEWSEKACMYHARCYVCCVTHGKDIYAIGGFDGRIRMNSAEKFSIAANQWTMINPMNRQRSDGGAAVVGNRIFVVGGFNGQEVLQSAEVYDIDTGVWTMLPPMHTPRSGVSLVYYKGFLYAIGGFSGYVRLSTVERLNPNNPSDWSLDVPDMLTQRSNFACAIMDDMIYVVGGFNGSTTTAYTERFDGNQWHEVSSMNLNRSALAVCLCRGLPNTADYTLHSKLKSNDGNNMTGDGNATGDYLCCSENYTDPVLDFYDED</sequence>
<evidence type="ECO:0000259" key="5">
    <source>
        <dbReference type="PROSITE" id="PS50097"/>
    </source>
</evidence>
<proteinExistence type="predicted"/>
<dbReference type="PANTHER" id="PTHR24412:SF172">
    <property type="entry name" value="KELCH-LIKE PROTEIN 10"/>
    <property type="match status" value="1"/>
</dbReference>
<dbReference type="SMART" id="SM00875">
    <property type="entry name" value="BACK"/>
    <property type="match status" value="1"/>
</dbReference>
<dbReference type="Proteomes" id="UP000494040">
    <property type="component" value="Unassembled WGS sequence"/>
</dbReference>
<dbReference type="GO" id="GO:0003779">
    <property type="term" value="F:actin binding"/>
    <property type="evidence" value="ECO:0007669"/>
    <property type="project" value="UniProtKB-KW"/>
</dbReference>
<dbReference type="SUPFAM" id="SSF117281">
    <property type="entry name" value="Kelch motif"/>
    <property type="match status" value="2"/>
</dbReference>
<reference evidence="6" key="1">
    <citation type="submission" date="2022-01" db="UniProtKB">
        <authorList>
            <consortium name="EnsemblMetazoa"/>
        </authorList>
    </citation>
    <scope>IDENTIFICATION</scope>
</reference>
<feature type="compositionally biased region" description="Basic residues" evidence="4">
    <location>
        <begin position="7"/>
        <end position="20"/>
    </location>
</feature>
<accession>A0A8I6S5F3</accession>
<organism evidence="6 7">
    <name type="scientific">Cimex lectularius</name>
    <name type="common">Bed bug</name>
    <name type="synonym">Acanthia lectularia</name>
    <dbReference type="NCBI Taxonomy" id="79782"/>
    <lineage>
        <taxon>Eukaryota</taxon>
        <taxon>Metazoa</taxon>
        <taxon>Ecdysozoa</taxon>
        <taxon>Arthropoda</taxon>
        <taxon>Hexapoda</taxon>
        <taxon>Insecta</taxon>
        <taxon>Pterygota</taxon>
        <taxon>Neoptera</taxon>
        <taxon>Paraneoptera</taxon>
        <taxon>Hemiptera</taxon>
        <taxon>Heteroptera</taxon>
        <taxon>Panheteroptera</taxon>
        <taxon>Cimicomorpha</taxon>
        <taxon>Cimicidae</taxon>
        <taxon>Cimex</taxon>
    </lineage>
</organism>
<dbReference type="Gene3D" id="3.30.710.10">
    <property type="entry name" value="Potassium Channel Kv1.1, Chain A"/>
    <property type="match status" value="1"/>
</dbReference>
<dbReference type="SMART" id="SM00612">
    <property type="entry name" value="Kelch"/>
    <property type="match status" value="6"/>
</dbReference>
<keyword evidence="3" id="KW-0009">Actin-binding</keyword>
<evidence type="ECO:0000256" key="3">
    <source>
        <dbReference type="ARBA" id="ARBA00023203"/>
    </source>
</evidence>
<dbReference type="Gene3D" id="2.120.10.80">
    <property type="entry name" value="Kelch-type beta propeller"/>
    <property type="match status" value="1"/>
</dbReference>
<feature type="region of interest" description="Disordered" evidence="4">
    <location>
        <begin position="1"/>
        <end position="20"/>
    </location>
</feature>
<dbReference type="Gene3D" id="1.25.40.420">
    <property type="match status" value="1"/>
</dbReference>
<evidence type="ECO:0000256" key="1">
    <source>
        <dbReference type="ARBA" id="ARBA00022441"/>
    </source>
</evidence>
<dbReference type="AlphaFoldDB" id="A0A8I6S5F3"/>
<dbReference type="OrthoDB" id="191037at2759"/>
<evidence type="ECO:0000313" key="7">
    <source>
        <dbReference type="Proteomes" id="UP000494040"/>
    </source>
</evidence>
<evidence type="ECO:0000256" key="2">
    <source>
        <dbReference type="ARBA" id="ARBA00022737"/>
    </source>
</evidence>
<name>A0A8I6S5F3_CIMLE</name>
<dbReference type="InterPro" id="IPR000210">
    <property type="entry name" value="BTB/POZ_dom"/>
</dbReference>
<dbReference type="EnsemblMetazoa" id="XM_014402032.2">
    <property type="protein sequence ID" value="XP_014257518.1"/>
    <property type="gene ID" value="LOC106671156"/>
</dbReference>
<dbReference type="RefSeq" id="XP_014257518.1">
    <property type="nucleotide sequence ID" value="XM_014402032.2"/>
</dbReference>
<dbReference type="SMART" id="SM00225">
    <property type="entry name" value="BTB"/>
    <property type="match status" value="1"/>
</dbReference>